<evidence type="ECO:0000256" key="1">
    <source>
        <dbReference type="SAM" id="MobiDB-lite"/>
    </source>
</evidence>
<feature type="region of interest" description="Disordered" evidence="1">
    <location>
        <begin position="140"/>
        <end position="163"/>
    </location>
</feature>
<sequence length="309" mass="34912">MMRPPPPADQPLPFLSDCVTPPPLHCWQNFKHPALRRCRFDPETIKWCGFVGDGDEGCVFKVQFGDEGPFAVKIFWNSVPHPGGIGPYWPFLYECRNAAILDQMRSAVADEPVTIHRDPLTRDEALRNIWAFSTEGRAHRKKKEEKRKKQAEGSAGENDVSGSDKKITISSLPDIPICHGWLKFDAAKIPWPYTTYQRSRDPVDIAMQDRYAIVYDYVSSGKVDIEVAQAQLDFFYRTGFAMMPHRESNWRRGRLVDFGDLLPVLSVTFSKRCWGTRDAADLFGSVRALPRDDDGAITSRVGDSGGSEI</sequence>
<gene>
    <name evidence="2" type="ORF">B0T16DRAFT_419863</name>
</gene>
<dbReference type="EMBL" id="JAULSV010000006">
    <property type="protein sequence ID" value="KAK0641461.1"/>
    <property type="molecule type" value="Genomic_DNA"/>
</dbReference>
<evidence type="ECO:0000313" key="3">
    <source>
        <dbReference type="Proteomes" id="UP001174936"/>
    </source>
</evidence>
<evidence type="ECO:0000313" key="2">
    <source>
        <dbReference type="EMBL" id="KAK0641461.1"/>
    </source>
</evidence>
<reference evidence="2" key="1">
    <citation type="submission" date="2023-06" db="EMBL/GenBank/DDBJ databases">
        <title>Genome-scale phylogeny and comparative genomics of the fungal order Sordariales.</title>
        <authorList>
            <consortium name="Lawrence Berkeley National Laboratory"/>
            <person name="Hensen N."/>
            <person name="Bonometti L."/>
            <person name="Westerberg I."/>
            <person name="Brannstrom I.O."/>
            <person name="Guillou S."/>
            <person name="Cros-Aarteil S."/>
            <person name="Calhoun S."/>
            <person name="Haridas S."/>
            <person name="Kuo A."/>
            <person name="Mondo S."/>
            <person name="Pangilinan J."/>
            <person name="Riley R."/>
            <person name="Labutti K."/>
            <person name="Andreopoulos B."/>
            <person name="Lipzen A."/>
            <person name="Chen C."/>
            <person name="Yanf M."/>
            <person name="Daum C."/>
            <person name="Ng V."/>
            <person name="Clum A."/>
            <person name="Steindorff A."/>
            <person name="Ohm R."/>
            <person name="Martin F."/>
            <person name="Silar P."/>
            <person name="Natvig D."/>
            <person name="Lalanne C."/>
            <person name="Gautier V."/>
            <person name="Ament-Velasquez S.L."/>
            <person name="Kruys A."/>
            <person name="Hutchinson M.I."/>
            <person name="Powell A.J."/>
            <person name="Barry K."/>
            <person name="Miller A.N."/>
            <person name="Grigoriev I.V."/>
            <person name="Debuchy R."/>
            <person name="Gladieux P."/>
            <person name="Thoren M.H."/>
            <person name="Johannesson H."/>
        </authorList>
    </citation>
    <scope>NUCLEOTIDE SEQUENCE</scope>
    <source>
        <strain evidence="2">SMH2532-1</strain>
    </source>
</reference>
<organism evidence="2 3">
    <name type="scientific">Cercophora newfieldiana</name>
    <dbReference type="NCBI Taxonomy" id="92897"/>
    <lineage>
        <taxon>Eukaryota</taxon>
        <taxon>Fungi</taxon>
        <taxon>Dikarya</taxon>
        <taxon>Ascomycota</taxon>
        <taxon>Pezizomycotina</taxon>
        <taxon>Sordariomycetes</taxon>
        <taxon>Sordariomycetidae</taxon>
        <taxon>Sordariales</taxon>
        <taxon>Lasiosphaeriaceae</taxon>
        <taxon>Cercophora</taxon>
    </lineage>
</organism>
<proteinExistence type="predicted"/>
<name>A0AA39XWC8_9PEZI</name>
<protein>
    <submittedName>
        <fullName evidence="2">Uncharacterized protein</fullName>
    </submittedName>
</protein>
<dbReference type="Proteomes" id="UP001174936">
    <property type="component" value="Unassembled WGS sequence"/>
</dbReference>
<comment type="caution">
    <text evidence="2">The sequence shown here is derived from an EMBL/GenBank/DDBJ whole genome shotgun (WGS) entry which is preliminary data.</text>
</comment>
<dbReference type="AlphaFoldDB" id="A0AA39XWC8"/>
<feature type="compositionally biased region" description="Basic residues" evidence="1">
    <location>
        <begin position="140"/>
        <end position="149"/>
    </location>
</feature>
<accession>A0AA39XWC8</accession>
<keyword evidence="3" id="KW-1185">Reference proteome</keyword>